<evidence type="ECO:0000256" key="2">
    <source>
        <dbReference type="SAM" id="Phobius"/>
    </source>
</evidence>
<dbReference type="GeneID" id="89530746"/>
<dbReference type="EMBL" id="SMCX01000002">
    <property type="protein sequence ID" value="TCW26271.1"/>
    <property type="molecule type" value="Genomic_DNA"/>
</dbReference>
<feature type="transmembrane region" description="Helical" evidence="2">
    <location>
        <begin position="30"/>
        <end position="49"/>
    </location>
</feature>
<reference evidence="7" key="3">
    <citation type="submission" date="2024-07" db="EMBL/GenBank/DDBJ databases">
        <title>Pseudomonas strain that inhibits Aeromonas fish pathogens.</title>
        <authorList>
            <person name="Wildschutte H."/>
        </authorList>
    </citation>
    <scope>NUCLEOTIDE SEQUENCE [LARGE SCALE GENOMIC DNA]</scope>
    <source>
        <strain evidence="7">n60</strain>
    </source>
</reference>
<dbReference type="Proteomes" id="UP000295805">
    <property type="component" value="Unassembled WGS sequence"/>
</dbReference>
<reference evidence="3" key="2">
    <citation type="submission" date="2022-04" db="EMBL/GenBank/DDBJ databases">
        <title>Human microbiome associated bacterial genomes.</title>
        <authorList>
            <person name="Sandstrom S."/>
            <person name="Salamzade R."/>
            <person name="Kalan L.R."/>
        </authorList>
    </citation>
    <scope>NUCLEOTIDE SEQUENCE</scope>
    <source>
        <strain evidence="3">P3-SID1762</strain>
    </source>
</reference>
<accession>A0A4R3ZZ11</accession>
<evidence type="ECO:0000313" key="4">
    <source>
        <dbReference type="EMBL" id="MEX6465660.1"/>
    </source>
</evidence>
<proteinExistence type="predicted"/>
<dbReference type="RefSeq" id="WP_156482527.1">
    <property type="nucleotide sequence ID" value="NZ_CP143053.1"/>
</dbReference>
<sequence length="50" mass="5455">MDPRQNPDTGAEQDDRVEPDETGRSPGGDVLTMCLFGAMVIIASICFVIW</sequence>
<feature type="compositionally biased region" description="Basic and acidic residues" evidence="1">
    <location>
        <begin position="13"/>
        <end position="23"/>
    </location>
</feature>
<keyword evidence="7" id="KW-1185">Reference proteome</keyword>
<dbReference type="Proteomes" id="UP001560293">
    <property type="component" value="Unassembled WGS sequence"/>
</dbReference>
<dbReference type="Proteomes" id="UP001206890">
    <property type="component" value="Unassembled WGS sequence"/>
</dbReference>
<keyword evidence="2" id="KW-0472">Membrane</keyword>
<evidence type="ECO:0000313" key="7">
    <source>
        <dbReference type="Proteomes" id="UP001560293"/>
    </source>
</evidence>
<reference evidence="4" key="4">
    <citation type="submission" date="2024-07" db="EMBL/GenBank/DDBJ databases">
        <authorList>
            <person name="Wildschutte H."/>
        </authorList>
    </citation>
    <scope>NUCLEOTIDE SEQUENCE</scope>
    <source>
        <strain evidence="4">N60</strain>
    </source>
</reference>
<evidence type="ECO:0000256" key="1">
    <source>
        <dbReference type="SAM" id="MobiDB-lite"/>
    </source>
</evidence>
<dbReference type="EMBL" id="JALXTC010000036">
    <property type="protein sequence ID" value="MCT2117896.1"/>
    <property type="molecule type" value="Genomic_DNA"/>
</dbReference>
<organism evidence="5 6">
    <name type="scientific">Dietzia cinnamea</name>
    <dbReference type="NCBI Taxonomy" id="321318"/>
    <lineage>
        <taxon>Bacteria</taxon>
        <taxon>Bacillati</taxon>
        <taxon>Actinomycetota</taxon>
        <taxon>Actinomycetes</taxon>
        <taxon>Mycobacteriales</taxon>
        <taxon>Dietziaceae</taxon>
        <taxon>Dietzia</taxon>
    </lineage>
</organism>
<gene>
    <name evidence="4" type="ORF">AB6N35_15175</name>
    <name evidence="5" type="ORF">EDD19_102170</name>
    <name evidence="3" type="ORF">M3D93_09060</name>
</gene>
<dbReference type="EMBL" id="JBFTEZ010000002">
    <property type="protein sequence ID" value="MEX6465660.1"/>
    <property type="molecule type" value="Genomic_DNA"/>
</dbReference>
<protein>
    <submittedName>
        <fullName evidence="5">Uncharacterized protein</fullName>
    </submittedName>
</protein>
<dbReference type="AlphaFoldDB" id="A0A4R3ZZ11"/>
<keyword evidence="2" id="KW-1133">Transmembrane helix</keyword>
<name>A0A4R3ZZ11_9ACTN</name>
<evidence type="ECO:0000313" key="3">
    <source>
        <dbReference type="EMBL" id="MCT2117896.1"/>
    </source>
</evidence>
<evidence type="ECO:0000313" key="5">
    <source>
        <dbReference type="EMBL" id="TCW26271.1"/>
    </source>
</evidence>
<reference evidence="5 6" key="1">
    <citation type="submission" date="2019-03" db="EMBL/GenBank/DDBJ databases">
        <title>Root nodule microbial communities of legume samples collected from USA, Mexico and Botswana.</title>
        <authorList>
            <person name="Hirsch A."/>
        </authorList>
    </citation>
    <scope>NUCLEOTIDE SEQUENCE [LARGE SCALE GENOMIC DNA]</scope>
    <source>
        <strain evidence="5 6">55</strain>
    </source>
</reference>
<comment type="caution">
    <text evidence="5">The sequence shown here is derived from an EMBL/GenBank/DDBJ whole genome shotgun (WGS) entry which is preliminary data.</text>
</comment>
<feature type="region of interest" description="Disordered" evidence="1">
    <location>
        <begin position="1"/>
        <end position="27"/>
    </location>
</feature>
<evidence type="ECO:0000313" key="6">
    <source>
        <dbReference type="Proteomes" id="UP000295805"/>
    </source>
</evidence>
<keyword evidence="2" id="KW-0812">Transmembrane</keyword>